<evidence type="ECO:0000256" key="3">
    <source>
        <dbReference type="SAM" id="MobiDB-lite"/>
    </source>
</evidence>
<dbReference type="Ensembl" id="ENSLCAT00010007103.1">
    <property type="protein sequence ID" value="ENSLCAP00010006921.1"/>
    <property type="gene ID" value="ENSLCAG00010003416.1"/>
</dbReference>
<feature type="domain" description="Fibronectin type-III" evidence="5">
    <location>
        <begin position="773"/>
        <end position="873"/>
    </location>
</feature>
<protein>
    <submittedName>
        <fullName evidence="6">Uncharacterized protein</fullName>
    </submittedName>
</protein>
<dbReference type="Pfam" id="PF00041">
    <property type="entry name" value="fn3"/>
    <property type="match status" value="8"/>
</dbReference>
<feature type="domain" description="Fibronectin type-III" evidence="5">
    <location>
        <begin position="975"/>
        <end position="1070"/>
    </location>
</feature>
<reference evidence="6" key="2">
    <citation type="submission" date="2025-08" db="UniProtKB">
        <authorList>
            <consortium name="Ensembl"/>
        </authorList>
    </citation>
    <scope>IDENTIFICATION</scope>
</reference>
<dbReference type="PROSITE" id="PS50853">
    <property type="entry name" value="FN3"/>
    <property type="match status" value="8"/>
</dbReference>
<dbReference type="Proteomes" id="UP000314980">
    <property type="component" value="Unassembled WGS sequence"/>
</dbReference>
<dbReference type="SMART" id="SM00408">
    <property type="entry name" value="IGc2"/>
    <property type="match status" value="4"/>
</dbReference>
<dbReference type="SMART" id="SM00060">
    <property type="entry name" value="FN3"/>
    <property type="match status" value="8"/>
</dbReference>
<feature type="domain" description="Fibronectin type-III" evidence="5">
    <location>
        <begin position="1"/>
        <end position="85"/>
    </location>
</feature>
<name>A0A4W6C924_LATCA</name>
<feature type="domain" description="Ig-like" evidence="4">
    <location>
        <begin position="878"/>
        <end position="950"/>
    </location>
</feature>
<evidence type="ECO:0000313" key="6">
    <source>
        <dbReference type="Ensembl" id="ENSLCAP00010006921.1"/>
    </source>
</evidence>
<dbReference type="InterPro" id="IPR013783">
    <property type="entry name" value="Ig-like_fold"/>
</dbReference>
<dbReference type="AlphaFoldDB" id="A0A4W6C924"/>
<dbReference type="InterPro" id="IPR003961">
    <property type="entry name" value="FN3_dom"/>
</dbReference>
<dbReference type="SMART" id="SM00409">
    <property type="entry name" value="IG"/>
    <property type="match status" value="4"/>
</dbReference>
<dbReference type="Gene3D" id="2.60.40.10">
    <property type="entry name" value="Immunoglobulins"/>
    <property type="match status" value="12"/>
</dbReference>
<evidence type="ECO:0000259" key="4">
    <source>
        <dbReference type="PROSITE" id="PS50835"/>
    </source>
</evidence>
<keyword evidence="1" id="KW-0677">Repeat</keyword>
<dbReference type="InterPro" id="IPR003599">
    <property type="entry name" value="Ig_sub"/>
</dbReference>
<dbReference type="SUPFAM" id="SSF48726">
    <property type="entry name" value="Immunoglobulin"/>
    <property type="match status" value="4"/>
</dbReference>
<feature type="domain" description="Fibronectin type-III" evidence="5">
    <location>
        <begin position="87"/>
        <end position="183"/>
    </location>
</feature>
<dbReference type="PRINTS" id="PR00014">
    <property type="entry name" value="FNTYPEIII"/>
</dbReference>
<feature type="domain" description="Fibronectin type-III" evidence="5">
    <location>
        <begin position="385"/>
        <end position="478"/>
    </location>
</feature>
<feature type="domain" description="Ig-like" evidence="4">
    <location>
        <begin position="287"/>
        <end position="378"/>
    </location>
</feature>
<accession>A0A4W6C924</accession>
<dbReference type="PANTHER" id="PTHR14340:SF13">
    <property type="entry name" value="TITIN"/>
    <property type="match status" value="1"/>
</dbReference>
<dbReference type="InterPro" id="IPR007110">
    <property type="entry name" value="Ig-like_dom"/>
</dbReference>
<dbReference type="InterPro" id="IPR003598">
    <property type="entry name" value="Ig_sub2"/>
</dbReference>
<sequence length="1184" mass="130269">MIQWRAPKDDGGTPITSYVVEKKDVKKPWEPWSVVSSGGISTKAKVSRLEKGREYIVRVRAENKIGIGAGLESPPTIAKHMFNPPGPPGPPDCSDITENAVTLDWTPPEYDGGSPISGYVIERREMTGKWIRVNKTPVLDVRYRVSGLFEGNSYEFRVFAENIAGISGPSLTSQPPIKATRAITKPGPPGNPKLKDWSKSYADICWTKPTRDGGSPILGYVVEAQKSGTAQWDRINKDLIKMCAYRVPGLIEGMEYRIRIRATNKVGDSEPRELPQAVLAKDILVPPELVVDVSCRDSLTVRAGQIISLITRVKGRPDPEITWTKDARALSRDKRIEMNNNYPLCELVINEAVRSDYGKYAIVAKNSSGQAQATILVNVLDTPGACQNLKVAYVTKKSCMVSWENPEDNGGTEITQYIIECRQPSQRGWTVVSSDCTKRLLKAPLTEGCEYFFRVSAENKIGAGPPTETKTPVLAVDPIEKPGEPIDFHISEVGKTFCFLKWKKPDYDGGSRNLGYHVEKKPKEAEEWERLHKGAIKETYFMADRCIENQIYQFRVQTKNEGGESNWVTTAEVLVKELLAEPEVKIKLDGTLTVKAGDSIPVEATVKGKPQPDVKWTRDESTEEIKKGPRLQIETGADFSKLLLTNAKRTDSGKYVVTASNSAGTCSAHAKVNVLDRPGPIRDLKVSGVTIDRCNLAWEIPEDDGGCDIYNYIIEKCETKRGVWSVHSNAIITNKAKVTRLIEGNEYIFRVRAENKMGPGPAVQSESIVPPAPPTNLKVRDSTKSTVTLGWTKPVSDGGAPIIGYVVEMRVQGTAKKGDDGWKRCNVAAQLVVCEFTVTSLDEKLVYEFRVSAQNQVGMSLPCDLEGAVIPREILEAPEIDMDANLKQGLTLRAGCPIRLCATIRGRPPPKVTWRRMGIDNVVRKGKVDLIDTMTFLVIPDSTRDDSGKYCLTLQSPAGEKAVFVNVKVLDTPGPVMNLEGTDIKQTSVTLSWNPPENNGGSEVTHYIVEKREIDRKTWATVKAEVALDKIPFKVSNLMPGTEYYFRVTAVNEYGSGVPRVTPTSYLASDPVSKYHLVSQILMSSPAVEPKIVMPESVSARAGAKLRVEALVSGKPAPTCKWMRGENAVVPSSRLAVHQSGNLCVLIIKDVSRTDSGEYSLVAENSSAKVVQALKIVIRGQCSP</sequence>
<feature type="domain" description="Ig-like" evidence="4">
    <location>
        <begin position="1090"/>
        <end position="1177"/>
    </location>
</feature>
<dbReference type="FunFam" id="2.60.40.10:FF:000034">
    <property type="entry name" value="Titin isoform A"/>
    <property type="match status" value="1"/>
</dbReference>
<dbReference type="InterPro" id="IPR036116">
    <property type="entry name" value="FN3_sf"/>
</dbReference>
<feature type="domain" description="Fibronectin type-III" evidence="5">
    <location>
        <begin position="680"/>
        <end position="772"/>
    </location>
</feature>
<feature type="domain" description="Ig-like" evidence="4">
    <location>
        <begin position="582"/>
        <end position="673"/>
    </location>
</feature>
<reference evidence="7" key="1">
    <citation type="submission" date="2015-09" db="EMBL/GenBank/DDBJ databases">
        <authorList>
            <person name="Sai Rama Sridatta P."/>
        </authorList>
    </citation>
    <scope>NUCLEOTIDE SEQUENCE [LARGE SCALE GENOMIC DNA]</scope>
</reference>
<dbReference type="InParanoid" id="A0A4W6C924"/>
<reference evidence="6" key="3">
    <citation type="submission" date="2025-09" db="UniProtKB">
        <authorList>
            <consortium name="Ensembl"/>
        </authorList>
    </citation>
    <scope>IDENTIFICATION</scope>
</reference>
<dbReference type="GeneTree" id="ENSGT01110000267173"/>
<evidence type="ECO:0000256" key="2">
    <source>
        <dbReference type="ARBA" id="ARBA00023319"/>
    </source>
</evidence>
<dbReference type="FunFam" id="2.60.40.10:FF:000003">
    <property type="entry name" value="Titin isoform E"/>
    <property type="match status" value="3"/>
</dbReference>
<dbReference type="FunFam" id="2.60.40.10:FF:000031">
    <property type="entry name" value="Myosin-binding protein C, slow type"/>
    <property type="match status" value="1"/>
</dbReference>
<dbReference type="SUPFAM" id="SSF49265">
    <property type="entry name" value="Fibronectin type III"/>
    <property type="match status" value="5"/>
</dbReference>
<dbReference type="InterPro" id="IPR013098">
    <property type="entry name" value="Ig_I-set"/>
</dbReference>
<feature type="domain" description="Fibronectin type-III" evidence="5">
    <location>
        <begin position="188"/>
        <end position="282"/>
    </location>
</feature>
<evidence type="ECO:0000313" key="7">
    <source>
        <dbReference type="Proteomes" id="UP000314980"/>
    </source>
</evidence>
<dbReference type="CDD" id="cd00063">
    <property type="entry name" value="FN3"/>
    <property type="match status" value="8"/>
</dbReference>
<dbReference type="STRING" id="8187.ENSLCAP00010006921"/>
<dbReference type="InterPro" id="IPR036179">
    <property type="entry name" value="Ig-like_dom_sf"/>
</dbReference>
<dbReference type="Pfam" id="PF07679">
    <property type="entry name" value="I-set"/>
    <property type="match status" value="4"/>
</dbReference>
<evidence type="ECO:0000259" key="5">
    <source>
        <dbReference type="PROSITE" id="PS50853"/>
    </source>
</evidence>
<dbReference type="FunFam" id="2.60.40.10:FF:000002">
    <property type="entry name" value="Titin a"/>
    <property type="match status" value="3"/>
</dbReference>
<dbReference type="PANTHER" id="PTHR14340">
    <property type="entry name" value="MICROFIBRIL-ASSOCIATED GLYCOPROTEIN 3"/>
    <property type="match status" value="1"/>
</dbReference>
<dbReference type="FunFam" id="2.60.40.10:FF:000135">
    <property type="entry name" value="Titin a"/>
    <property type="match status" value="2"/>
</dbReference>
<feature type="domain" description="Fibronectin type-III" evidence="5">
    <location>
        <begin position="484"/>
        <end position="578"/>
    </location>
</feature>
<feature type="region of interest" description="Disordered" evidence="3">
    <location>
        <begin position="760"/>
        <end position="783"/>
    </location>
</feature>
<proteinExistence type="predicted"/>
<keyword evidence="2" id="KW-0393">Immunoglobulin domain</keyword>
<keyword evidence="7" id="KW-1185">Reference proteome</keyword>
<evidence type="ECO:0000256" key="1">
    <source>
        <dbReference type="ARBA" id="ARBA00022737"/>
    </source>
</evidence>
<organism evidence="6 7">
    <name type="scientific">Lates calcarifer</name>
    <name type="common">Barramundi</name>
    <name type="synonym">Holocentrus calcarifer</name>
    <dbReference type="NCBI Taxonomy" id="8187"/>
    <lineage>
        <taxon>Eukaryota</taxon>
        <taxon>Metazoa</taxon>
        <taxon>Chordata</taxon>
        <taxon>Craniata</taxon>
        <taxon>Vertebrata</taxon>
        <taxon>Euteleostomi</taxon>
        <taxon>Actinopterygii</taxon>
        <taxon>Neopterygii</taxon>
        <taxon>Teleostei</taxon>
        <taxon>Neoteleostei</taxon>
        <taxon>Acanthomorphata</taxon>
        <taxon>Carangaria</taxon>
        <taxon>Carangaria incertae sedis</taxon>
        <taxon>Centropomidae</taxon>
        <taxon>Lates</taxon>
    </lineage>
</organism>
<dbReference type="PROSITE" id="PS50835">
    <property type="entry name" value="IG_LIKE"/>
    <property type="match status" value="4"/>
</dbReference>